<gene>
    <name evidence="1" type="ORF">RHGRI_029772</name>
</gene>
<organism evidence="1 2">
    <name type="scientific">Rhododendron griersonianum</name>
    <dbReference type="NCBI Taxonomy" id="479676"/>
    <lineage>
        <taxon>Eukaryota</taxon>
        <taxon>Viridiplantae</taxon>
        <taxon>Streptophyta</taxon>
        <taxon>Embryophyta</taxon>
        <taxon>Tracheophyta</taxon>
        <taxon>Spermatophyta</taxon>
        <taxon>Magnoliopsida</taxon>
        <taxon>eudicotyledons</taxon>
        <taxon>Gunneridae</taxon>
        <taxon>Pentapetalae</taxon>
        <taxon>asterids</taxon>
        <taxon>Ericales</taxon>
        <taxon>Ericaceae</taxon>
        <taxon>Ericoideae</taxon>
        <taxon>Rhodoreae</taxon>
        <taxon>Rhododendron</taxon>
    </lineage>
</organism>
<dbReference type="AlphaFoldDB" id="A0AAV6IKM3"/>
<evidence type="ECO:0000313" key="1">
    <source>
        <dbReference type="EMBL" id="KAG5529193.1"/>
    </source>
</evidence>
<proteinExistence type="predicted"/>
<protein>
    <submittedName>
        <fullName evidence="1">Uncharacterized protein</fullName>
    </submittedName>
</protein>
<dbReference type="Proteomes" id="UP000823749">
    <property type="component" value="Chromosome 10"/>
</dbReference>
<evidence type="ECO:0000313" key="2">
    <source>
        <dbReference type="Proteomes" id="UP000823749"/>
    </source>
</evidence>
<accession>A0AAV6IKM3</accession>
<reference evidence="1" key="1">
    <citation type="submission" date="2020-08" db="EMBL/GenBank/DDBJ databases">
        <title>Plant Genome Project.</title>
        <authorList>
            <person name="Zhang R.-G."/>
        </authorList>
    </citation>
    <scope>NUCLEOTIDE SEQUENCE</scope>
    <source>
        <strain evidence="1">WSP0</strain>
        <tissue evidence="1">Leaf</tissue>
    </source>
</reference>
<dbReference type="EMBL" id="JACTNZ010000010">
    <property type="protein sequence ID" value="KAG5529193.1"/>
    <property type="molecule type" value="Genomic_DNA"/>
</dbReference>
<sequence>MAANLRAKERESLEDLWGRTAAQFSDRQDGMSSIMPLFIWRGQWRAICSQY</sequence>
<comment type="caution">
    <text evidence="1">The sequence shown here is derived from an EMBL/GenBank/DDBJ whole genome shotgun (WGS) entry which is preliminary data.</text>
</comment>
<keyword evidence="2" id="KW-1185">Reference proteome</keyword>
<name>A0AAV6IKM3_9ERIC</name>